<dbReference type="InterPro" id="IPR000675">
    <property type="entry name" value="Cutinase/axe"/>
</dbReference>
<evidence type="ECO:0000256" key="3">
    <source>
        <dbReference type="ARBA" id="ARBA00022801"/>
    </source>
</evidence>
<dbReference type="SUPFAM" id="SSF53474">
    <property type="entry name" value="alpha/beta-Hydrolases"/>
    <property type="match status" value="1"/>
</dbReference>
<dbReference type="AlphaFoldDB" id="A0A251XY96"/>
<dbReference type="InterPro" id="IPR029058">
    <property type="entry name" value="AB_hydrolase_fold"/>
</dbReference>
<name>A0A251XY96_9MICO</name>
<dbReference type="Gene3D" id="3.40.50.1820">
    <property type="entry name" value="alpha/beta hydrolase"/>
    <property type="match status" value="1"/>
</dbReference>
<keyword evidence="4" id="KW-1015">Disulfide bond</keyword>
<dbReference type="SMART" id="SM01110">
    <property type="entry name" value="Cutinase"/>
    <property type="match status" value="1"/>
</dbReference>
<sequence>MYVRGDVDSDRAGFAYKPARVRHPRRTTGAACLAMAAVFTLVGGPAQAATSGDRCGFVTIIGVRGSGESAGSGSGVTPYTYAQGTGGFGPRLAGVMQLLKDDPNLPVYEEALRYPATIVPNLVDPNYFLSERQGVGVLRAEINSLAANCPSTNIQLAGYSQGAHVIGDVLADKNALSLHARTLLDGVVLFGDPTYRDGERWNADGNGSGHGIFVRAEGAFDGYAKASTLSSFPIAMVRSWCVENDRFCQSGDSEAAHESYSDSYTQRSAYGFLESFLYSAD</sequence>
<keyword evidence="2" id="KW-0719">Serine esterase</keyword>
<dbReference type="Pfam" id="PF01083">
    <property type="entry name" value="Cutinase"/>
    <property type="match status" value="1"/>
</dbReference>
<evidence type="ECO:0000313" key="7">
    <source>
        <dbReference type="Proteomes" id="UP000195106"/>
    </source>
</evidence>
<dbReference type="Proteomes" id="UP000195106">
    <property type="component" value="Unassembled WGS sequence"/>
</dbReference>
<dbReference type="EMBL" id="MDHJ01000001">
    <property type="protein sequence ID" value="OUE10233.1"/>
    <property type="molecule type" value="Genomic_DNA"/>
</dbReference>
<reference evidence="6 7" key="1">
    <citation type="submission" date="2016-08" db="EMBL/GenBank/DDBJ databases">
        <title>Genome sequence of Clavibacter michiganensis spp. strain CASJ009.</title>
        <authorList>
            <person name="Thapa S.P."/>
            <person name="Coaker G."/>
        </authorList>
    </citation>
    <scope>NUCLEOTIDE SEQUENCE [LARGE SCALE GENOMIC DNA]</scope>
    <source>
        <strain evidence="6">CASJ009</strain>
    </source>
</reference>
<evidence type="ECO:0000256" key="4">
    <source>
        <dbReference type="ARBA" id="ARBA00023157"/>
    </source>
</evidence>
<keyword evidence="3" id="KW-0378">Hydrolase</keyword>
<evidence type="ECO:0000256" key="1">
    <source>
        <dbReference type="ARBA" id="ARBA00007534"/>
    </source>
</evidence>
<feature type="chain" id="PRO_5013078075" evidence="5">
    <location>
        <begin position="49"/>
        <end position="281"/>
    </location>
</feature>
<keyword evidence="5" id="KW-0732">Signal</keyword>
<proteinExistence type="inferred from homology"/>
<accession>A0A251XY96</accession>
<dbReference type="PANTHER" id="PTHR33630">
    <property type="entry name" value="CUTINASE RV1984C-RELATED-RELATED"/>
    <property type="match status" value="1"/>
</dbReference>
<evidence type="ECO:0000256" key="5">
    <source>
        <dbReference type="SAM" id="SignalP"/>
    </source>
</evidence>
<organism evidence="6 7">
    <name type="scientific">Clavibacter michiganensis</name>
    <dbReference type="NCBI Taxonomy" id="28447"/>
    <lineage>
        <taxon>Bacteria</taxon>
        <taxon>Bacillati</taxon>
        <taxon>Actinomycetota</taxon>
        <taxon>Actinomycetes</taxon>
        <taxon>Micrococcales</taxon>
        <taxon>Microbacteriaceae</taxon>
        <taxon>Clavibacter</taxon>
    </lineage>
</organism>
<feature type="signal peptide" evidence="5">
    <location>
        <begin position="1"/>
        <end position="48"/>
    </location>
</feature>
<dbReference type="PANTHER" id="PTHR33630:SF9">
    <property type="entry name" value="CUTINASE 4"/>
    <property type="match status" value="1"/>
</dbReference>
<dbReference type="GO" id="GO:0052689">
    <property type="term" value="F:carboxylic ester hydrolase activity"/>
    <property type="evidence" value="ECO:0007669"/>
    <property type="project" value="UniProtKB-KW"/>
</dbReference>
<comment type="caution">
    <text evidence="6">The sequence shown here is derived from an EMBL/GenBank/DDBJ whole genome shotgun (WGS) entry which is preliminary data.</text>
</comment>
<comment type="similarity">
    <text evidence="1">Belongs to the cutinase family.</text>
</comment>
<evidence type="ECO:0000313" key="6">
    <source>
        <dbReference type="EMBL" id="OUE10233.1"/>
    </source>
</evidence>
<gene>
    <name evidence="6" type="ORF">CMsap09_14895</name>
</gene>
<evidence type="ECO:0000256" key="2">
    <source>
        <dbReference type="ARBA" id="ARBA00022487"/>
    </source>
</evidence>
<protein>
    <submittedName>
        <fullName evidence="6">Cutinase</fullName>
    </submittedName>
</protein>